<dbReference type="AlphaFoldDB" id="A0A6A4V8G3"/>
<dbReference type="Pfam" id="PF04710">
    <property type="entry name" value="Pellino_FHA"/>
    <property type="match status" value="1"/>
</dbReference>
<dbReference type="OrthoDB" id="8801906at2759"/>
<evidence type="ECO:0000313" key="6">
    <source>
        <dbReference type="EMBL" id="KAF0292557.1"/>
    </source>
</evidence>
<dbReference type="InterPro" id="IPR006800">
    <property type="entry name" value="Pellino_fam"/>
</dbReference>
<organism evidence="6 7">
    <name type="scientific">Amphibalanus amphitrite</name>
    <name type="common">Striped barnacle</name>
    <name type="synonym">Balanus amphitrite</name>
    <dbReference type="NCBI Taxonomy" id="1232801"/>
    <lineage>
        <taxon>Eukaryota</taxon>
        <taxon>Metazoa</taxon>
        <taxon>Ecdysozoa</taxon>
        <taxon>Arthropoda</taxon>
        <taxon>Crustacea</taxon>
        <taxon>Multicrustacea</taxon>
        <taxon>Cirripedia</taxon>
        <taxon>Thoracica</taxon>
        <taxon>Thoracicalcarea</taxon>
        <taxon>Balanomorpha</taxon>
        <taxon>Balanoidea</taxon>
        <taxon>Balanidae</taxon>
        <taxon>Amphibalaninae</taxon>
        <taxon>Amphibalanus</taxon>
    </lineage>
</organism>
<gene>
    <name evidence="6" type="primary">Pli_0</name>
    <name evidence="6" type="ORF">FJT64_009452</name>
</gene>
<keyword evidence="2" id="KW-0597">Phosphoprotein</keyword>
<dbReference type="GO" id="GO:0061630">
    <property type="term" value="F:ubiquitin protein ligase activity"/>
    <property type="evidence" value="ECO:0007669"/>
    <property type="project" value="InterPro"/>
</dbReference>
<dbReference type="Pfam" id="PF20723">
    <property type="entry name" value="Pellino_RING"/>
    <property type="match status" value="1"/>
</dbReference>
<dbReference type="PIRSF" id="PIRSF038886">
    <property type="entry name" value="Pellino"/>
    <property type="match status" value="1"/>
</dbReference>
<evidence type="ECO:0000256" key="1">
    <source>
        <dbReference type="ARBA" id="ARBA00005639"/>
    </source>
</evidence>
<protein>
    <submittedName>
        <fullName evidence="6">Protein pellino</fullName>
    </submittedName>
</protein>
<feature type="region of interest" description="Disordered" evidence="3">
    <location>
        <begin position="1"/>
        <end position="34"/>
    </location>
</feature>
<evidence type="ECO:0000256" key="3">
    <source>
        <dbReference type="SAM" id="MobiDB-lite"/>
    </source>
</evidence>
<keyword evidence="7" id="KW-1185">Reference proteome</keyword>
<proteinExistence type="inferred from homology"/>
<dbReference type="PANTHER" id="PTHR12098">
    <property type="entry name" value="E3 UBIQUITIN-PROTEIN LIGASE PELLINO-RELATED"/>
    <property type="match status" value="1"/>
</dbReference>
<name>A0A6A4V8G3_AMPAM</name>
<dbReference type="GO" id="GO:0000209">
    <property type="term" value="P:protein polyubiquitination"/>
    <property type="evidence" value="ECO:0007669"/>
    <property type="project" value="InterPro"/>
</dbReference>
<reference evidence="6 7" key="1">
    <citation type="submission" date="2019-07" db="EMBL/GenBank/DDBJ databases">
        <title>Draft genome assembly of a fouling barnacle, Amphibalanus amphitrite (Darwin, 1854): The first reference genome for Thecostraca.</title>
        <authorList>
            <person name="Kim W."/>
        </authorList>
    </citation>
    <scope>NUCLEOTIDE SEQUENCE [LARGE SCALE GENOMIC DNA]</scope>
    <source>
        <strain evidence="6">SNU_AA5</strain>
        <tissue evidence="6">Soma without cirri and trophi</tissue>
    </source>
</reference>
<feature type="domain" description="Pellino FHA" evidence="4">
    <location>
        <begin position="37"/>
        <end position="293"/>
    </location>
</feature>
<dbReference type="GO" id="GO:0008592">
    <property type="term" value="P:regulation of Toll signaling pathway"/>
    <property type="evidence" value="ECO:0007669"/>
    <property type="project" value="InterPro"/>
</dbReference>
<comment type="similarity">
    <text evidence="1">Belongs to the pellino family.</text>
</comment>
<feature type="domain" description="Pellino RING" evidence="5">
    <location>
        <begin position="297"/>
        <end position="438"/>
    </location>
</feature>
<evidence type="ECO:0000259" key="4">
    <source>
        <dbReference type="Pfam" id="PF04710"/>
    </source>
</evidence>
<comment type="caution">
    <text evidence="6">The sequence shown here is derived from an EMBL/GenBank/DDBJ whole genome shotgun (WGS) entry which is preliminary data.</text>
</comment>
<dbReference type="InterPro" id="IPR048335">
    <property type="entry name" value="Pellino_RING"/>
</dbReference>
<evidence type="ECO:0000313" key="7">
    <source>
        <dbReference type="Proteomes" id="UP000440578"/>
    </source>
</evidence>
<dbReference type="PANTHER" id="PTHR12098:SF2">
    <property type="entry name" value="PROTEIN PELLINO"/>
    <property type="match status" value="1"/>
</dbReference>
<dbReference type="InterPro" id="IPR048334">
    <property type="entry name" value="Pellino_FHA"/>
</dbReference>
<dbReference type="EMBL" id="VIIS01001804">
    <property type="protein sequence ID" value="KAF0292557.1"/>
    <property type="molecule type" value="Genomic_DNA"/>
</dbReference>
<evidence type="ECO:0000256" key="2">
    <source>
        <dbReference type="ARBA" id="ARBA00022553"/>
    </source>
</evidence>
<dbReference type="Proteomes" id="UP000440578">
    <property type="component" value="Unassembled WGS sequence"/>
</dbReference>
<accession>A0A6A4V8G3</accession>
<evidence type="ECO:0000259" key="5">
    <source>
        <dbReference type="Pfam" id="PF20723"/>
    </source>
</evidence>
<sequence>MDVGMPEHGPDTEPPEGVPSGPAQDQVVTPRPPAGHRYGELVILGYNGIVAHGDKDRRPSKFLLHKRVAANGVKPARYYEVKQPQMSQAVRDRCQHSVSYTLSRHKAIIVEYAPDPDTDLFQVGRSSESPIDFVVLDTIPGVKAEDTRDSKVVHSTISRFACRLLVNRATMRANVYAAGFDSSRNIFLGEKATKWETDGIIDGLTTNGILLMHPQGAFCGGRGRPGAWMEVSVGGGMYGLRATRSAAQKGLKMEDQTSELQDGTLVDLCGATLLWRSAEGLSRSPTKHDLERMVDQLNAGRPQCPVGLNTLVIPRKSAAPATGDGDPWVYLNCGHVQGRHQWGHEHGTDSLTCPMCFKTGSVVRLCMGMEPCFHVDCERPTHAFSPCGHMASEATVRYWSAVMIPHGTNGFHSMCPFCATPLSAATPHVRLIFQDNLD</sequence>